<feature type="domain" description="SLH" evidence="3">
    <location>
        <begin position="228"/>
        <end position="291"/>
    </location>
</feature>
<proteinExistence type="predicted"/>
<feature type="transmembrane region" description="Helical" evidence="2">
    <location>
        <begin position="9"/>
        <end position="28"/>
    </location>
</feature>
<dbReference type="AlphaFoldDB" id="A0A1H9YQF7"/>
<evidence type="ECO:0000259" key="3">
    <source>
        <dbReference type="PROSITE" id="PS51272"/>
    </source>
</evidence>
<gene>
    <name evidence="4" type="ORF">SAMN05660297_00352</name>
</gene>
<keyword evidence="1" id="KW-0677">Repeat</keyword>
<dbReference type="Pfam" id="PF00395">
    <property type="entry name" value="SLH"/>
    <property type="match status" value="2"/>
</dbReference>
<organism evidence="4 5">
    <name type="scientific">Natronincola peptidivorans</name>
    <dbReference type="NCBI Taxonomy" id="426128"/>
    <lineage>
        <taxon>Bacteria</taxon>
        <taxon>Bacillati</taxon>
        <taxon>Bacillota</taxon>
        <taxon>Clostridia</taxon>
        <taxon>Peptostreptococcales</taxon>
        <taxon>Natronincolaceae</taxon>
        <taxon>Natronincola</taxon>
    </lineage>
</organism>
<sequence>MKITKREKFSIFFLVIVVFLYGYFRFLVTPQLVKLENVSHKKQMYQERTNEFQSIDLLEDALNKEITNLVQTKKIASMNYFPALLQDELILLINDLLSSTELLVKMISFSPIREEALGEVSVDAITVRIDYEGDFTSLSNLLEKIWSFQRKIIISNLTISSGENEILTGSIDLNFYRLSSLEVEEGRLYDWFLDENHKNSNPFRSRIEEEVGMNYIYRAGDSQLLIAERYRPFNDINGHWAQEEIDTFGHLYYIRGDRTNNYYPDESITRGEFILLLDRVLQWEELEESVNLTAFEDYQNLGSYENAIAKAIYKAHLRGFIIGYMDNTLRPQDPITYREVEMVMRKVLEDPDFNWQQINQKILREKGIHSNGIDYLGNPLTKAEAIYFLYHL</sequence>
<dbReference type="RefSeq" id="WP_090438359.1">
    <property type="nucleotide sequence ID" value="NZ_FOHU01000001.1"/>
</dbReference>
<keyword evidence="2" id="KW-1133">Transmembrane helix</keyword>
<dbReference type="EMBL" id="FOHU01000001">
    <property type="protein sequence ID" value="SES71310.1"/>
    <property type="molecule type" value="Genomic_DNA"/>
</dbReference>
<keyword evidence="2" id="KW-0812">Transmembrane</keyword>
<accession>A0A1H9YQF7</accession>
<dbReference type="InterPro" id="IPR014717">
    <property type="entry name" value="Transl_elong_EF1B/ribsomal_bS6"/>
</dbReference>
<reference evidence="4 5" key="1">
    <citation type="submission" date="2016-10" db="EMBL/GenBank/DDBJ databases">
        <authorList>
            <person name="de Groot N.N."/>
        </authorList>
    </citation>
    <scope>NUCLEOTIDE SEQUENCE [LARGE SCALE GENOMIC DNA]</scope>
    <source>
        <strain evidence="4 5">DSM 18979</strain>
    </source>
</reference>
<evidence type="ECO:0000313" key="4">
    <source>
        <dbReference type="EMBL" id="SES71310.1"/>
    </source>
</evidence>
<evidence type="ECO:0000256" key="1">
    <source>
        <dbReference type="ARBA" id="ARBA00022737"/>
    </source>
</evidence>
<name>A0A1H9YQF7_9FIRM</name>
<evidence type="ECO:0000313" key="5">
    <source>
        <dbReference type="Proteomes" id="UP000199568"/>
    </source>
</evidence>
<evidence type="ECO:0000256" key="2">
    <source>
        <dbReference type="SAM" id="Phobius"/>
    </source>
</evidence>
<dbReference type="Gene3D" id="3.30.70.60">
    <property type="match status" value="1"/>
</dbReference>
<keyword evidence="5" id="KW-1185">Reference proteome</keyword>
<protein>
    <submittedName>
        <fullName evidence="4">S-layer homology domain-containing protein</fullName>
    </submittedName>
</protein>
<dbReference type="PROSITE" id="PS51272">
    <property type="entry name" value="SLH"/>
    <property type="match status" value="1"/>
</dbReference>
<dbReference type="Proteomes" id="UP000199568">
    <property type="component" value="Unassembled WGS sequence"/>
</dbReference>
<dbReference type="OrthoDB" id="1704601at2"/>
<keyword evidence="2" id="KW-0472">Membrane</keyword>
<dbReference type="STRING" id="426128.SAMN05660297_00352"/>
<dbReference type="InterPro" id="IPR001119">
    <property type="entry name" value="SLH_dom"/>
</dbReference>